<protein>
    <submittedName>
        <fullName evidence="1">Uncharacterized protein</fullName>
    </submittedName>
</protein>
<evidence type="ECO:0000313" key="2">
    <source>
        <dbReference type="Proteomes" id="UP000054549"/>
    </source>
</evidence>
<gene>
    <name evidence="1" type="ORF">M378DRAFT_13604</name>
</gene>
<organism evidence="1 2">
    <name type="scientific">Amanita muscaria (strain Koide BX008)</name>
    <dbReference type="NCBI Taxonomy" id="946122"/>
    <lineage>
        <taxon>Eukaryota</taxon>
        <taxon>Fungi</taxon>
        <taxon>Dikarya</taxon>
        <taxon>Basidiomycota</taxon>
        <taxon>Agaricomycotina</taxon>
        <taxon>Agaricomycetes</taxon>
        <taxon>Agaricomycetidae</taxon>
        <taxon>Agaricales</taxon>
        <taxon>Pluteineae</taxon>
        <taxon>Amanitaceae</taxon>
        <taxon>Amanita</taxon>
    </lineage>
</organism>
<name>A0A0C2T448_AMAMK</name>
<evidence type="ECO:0000313" key="1">
    <source>
        <dbReference type="EMBL" id="KIL61299.1"/>
    </source>
</evidence>
<dbReference type="AlphaFoldDB" id="A0A0C2T448"/>
<dbReference type="InParanoid" id="A0A0C2T448"/>
<dbReference type="EMBL" id="KN818286">
    <property type="protein sequence ID" value="KIL61299.1"/>
    <property type="molecule type" value="Genomic_DNA"/>
</dbReference>
<accession>A0A0C2T448</accession>
<proteinExistence type="predicted"/>
<reference evidence="1 2" key="1">
    <citation type="submission" date="2014-04" db="EMBL/GenBank/DDBJ databases">
        <title>Evolutionary Origins and Diversification of the Mycorrhizal Mutualists.</title>
        <authorList>
            <consortium name="DOE Joint Genome Institute"/>
            <consortium name="Mycorrhizal Genomics Consortium"/>
            <person name="Kohler A."/>
            <person name="Kuo A."/>
            <person name="Nagy L.G."/>
            <person name="Floudas D."/>
            <person name="Copeland A."/>
            <person name="Barry K.W."/>
            <person name="Cichocki N."/>
            <person name="Veneault-Fourrey C."/>
            <person name="LaButti K."/>
            <person name="Lindquist E.A."/>
            <person name="Lipzen A."/>
            <person name="Lundell T."/>
            <person name="Morin E."/>
            <person name="Murat C."/>
            <person name="Riley R."/>
            <person name="Ohm R."/>
            <person name="Sun H."/>
            <person name="Tunlid A."/>
            <person name="Henrissat B."/>
            <person name="Grigoriev I.V."/>
            <person name="Hibbett D.S."/>
            <person name="Martin F."/>
        </authorList>
    </citation>
    <scope>NUCLEOTIDE SEQUENCE [LARGE SCALE GENOMIC DNA]</scope>
    <source>
        <strain evidence="1 2">Koide BX008</strain>
    </source>
</reference>
<dbReference type="Proteomes" id="UP000054549">
    <property type="component" value="Unassembled WGS sequence"/>
</dbReference>
<dbReference type="HOGENOM" id="CLU_2793472_0_0_1"/>
<keyword evidence="2" id="KW-1185">Reference proteome</keyword>
<sequence>MANALLPLRHRYSKITAAGLNNGSTSEQSGQLEINKVAIPHSLTVGFPKEGISALPPNASTLSAFLGI</sequence>